<organism evidence="2 3">
    <name type="scientific">Exophiala oligosperma</name>
    <dbReference type="NCBI Taxonomy" id="215243"/>
    <lineage>
        <taxon>Eukaryota</taxon>
        <taxon>Fungi</taxon>
        <taxon>Dikarya</taxon>
        <taxon>Ascomycota</taxon>
        <taxon>Pezizomycotina</taxon>
        <taxon>Eurotiomycetes</taxon>
        <taxon>Chaetothyriomycetidae</taxon>
        <taxon>Chaetothyriales</taxon>
        <taxon>Herpotrichiellaceae</taxon>
        <taxon>Exophiala</taxon>
    </lineage>
</organism>
<dbReference type="RefSeq" id="XP_016260883.1">
    <property type="nucleotide sequence ID" value="XM_016409129.1"/>
</dbReference>
<dbReference type="EMBL" id="KN847338">
    <property type="protein sequence ID" value="KIW40667.1"/>
    <property type="molecule type" value="Genomic_DNA"/>
</dbReference>
<dbReference type="STRING" id="215243.A0A0D2BT91"/>
<dbReference type="SUPFAM" id="SSF64076">
    <property type="entry name" value="MTH938-like"/>
    <property type="match status" value="1"/>
</dbReference>
<evidence type="ECO:0000256" key="1">
    <source>
        <dbReference type="SAM" id="MobiDB-lite"/>
    </source>
</evidence>
<dbReference type="GO" id="GO:0005743">
    <property type="term" value="C:mitochondrial inner membrane"/>
    <property type="evidence" value="ECO:0007669"/>
    <property type="project" value="TreeGrafter"/>
</dbReference>
<name>A0A0D2BT91_9EURO</name>
<reference evidence="2 3" key="1">
    <citation type="submission" date="2015-01" db="EMBL/GenBank/DDBJ databases">
        <title>The Genome Sequence of Exophiala oligosperma CBS72588.</title>
        <authorList>
            <consortium name="The Broad Institute Genomics Platform"/>
            <person name="Cuomo C."/>
            <person name="de Hoog S."/>
            <person name="Gorbushina A."/>
            <person name="Stielow B."/>
            <person name="Teixiera M."/>
            <person name="Abouelleil A."/>
            <person name="Chapman S.B."/>
            <person name="Priest M."/>
            <person name="Young S.K."/>
            <person name="Wortman J."/>
            <person name="Nusbaum C."/>
            <person name="Birren B."/>
        </authorList>
    </citation>
    <scope>NUCLEOTIDE SEQUENCE [LARGE SCALE GENOMIC DNA]</scope>
    <source>
        <strain evidence="2 3">CBS 72588</strain>
    </source>
</reference>
<keyword evidence="3" id="KW-1185">Reference proteome</keyword>
<dbReference type="GO" id="GO:0032981">
    <property type="term" value="P:mitochondrial respiratory chain complex I assembly"/>
    <property type="evidence" value="ECO:0007669"/>
    <property type="project" value="TreeGrafter"/>
</dbReference>
<dbReference type="AlphaFoldDB" id="A0A0D2BT91"/>
<dbReference type="Proteomes" id="UP000053342">
    <property type="component" value="Unassembled WGS sequence"/>
</dbReference>
<evidence type="ECO:0000313" key="3">
    <source>
        <dbReference type="Proteomes" id="UP000053342"/>
    </source>
</evidence>
<dbReference type="PANTHER" id="PTHR21192:SF2">
    <property type="entry name" value="NADH DEHYDROGENASE [UBIQUINONE] 1 ALPHA SUBCOMPLEX ASSEMBLY FACTOR 3"/>
    <property type="match status" value="1"/>
</dbReference>
<evidence type="ECO:0000313" key="2">
    <source>
        <dbReference type="EMBL" id="KIW40667.1"/>
    </source>
</evidence>
<dbReference type="InterPro" id="IPR007523">
    <property type="entry name" value="NDUFAF3/AAMDC"/>
</dbReference>
<sequence length="304" mass="31928">MRAPSVDLLRVLRLATTSTPSSSLRISRTSTGGFCASSSSSSSSPVLTSSHSPRPFSTCMVRNASQPQSSSTRRRPVRDVSSNSTSVGSTGAGAGAGSTTGTLENASTSTSLNRINPKAPKSHDRGPASTEDTQTDFSAMDILTSSGVAVPATAIDACTRDGFHLNNGTQTHGGVGVMLLDGETFVWTPWGTTVDTTTTSTETTRGREERFSTFLSRRGTLGLPPSSLGVLGLLYPKPDLLIVGTGEKLWMLSKETRKHIFEDLGIKVDVMDTPNAAAAYNLLATERGVDQVAALMIPLGFRGL</sequence>
<dbReference type="OrthoDB" id="20681at2759"/>
<dbReference type="InterPro" id="IPR036748">
    <property type="entry name" value="MTH938-like_sf"/>
</dbReference>
<accession>A0A0D2BT91</accession>
<feature type="compositionally biased region" description="Polar residues" evidence="1">
    <location>
        <begin position="103"/>
        <end position="114"/>
    </location>
</feature>
<dbReference type="Gene3D" id="3.40.1230.10">
    <property type="entry name" value="MTH938-like"/>
    <property type="match status" value="1"/>
</dbReference>
<dbReference type="PANTHER" id="PTHR21192">
    <property type="entry name" value="NUCLEAR PROTEIN E3-3"/>
    <property type="match status" value="1"/>
</dbReference>
<proteinExistence type="predicted"/>
<dbReference type="HOGENOM" id="CLU_074390_0_0_1"/>
<dbReference type="Pfam" id="PF04430">
    <property type="entry name" value="DUF498"/>
    <property type="match status" value="1"/>
</dbReference>
<protein>
    <recommendedName>
        <fullName evidence="4">NADH dehydrogenase [ubiquinone] 1 alpha subcomplex assembly factor 3</fullName>
    </recommendedName>
</protein>
<feature type="compositionally biased region" description="Polar residues" evidence="1">
    <location>
        <begin position="17"/>
        <end position="32"/>
    </location>
</feature>
<dbReference type="GeneID" id="27359918"/>
<dbReference type="VEuPathDB" id="FungiDB:PV06_07844"/>
<feature type="region of interest" description="Disordered" evidence="1">
    <location>
        <begin position="17"/>
        <end position="134"/>
    </location>
</feature>
<gene>
    <name evidence="2" type="ORF">PV06_07844</name>
</gene>
<feature type="compositionally biased region" description="Low complexity" evidence="1">
    <location>
        <begin position="37"/>
        <end position="52"/>
    </location>
</feature>
<evidence type="ECO:0008006" key="4">
    <source>
        <dbReference type="Google" id="ProtNLM"/>
    </source>
</evidence>